<reference evidence="1" key="1">
    <citation type="submission" date="2020-08" db="EMBL/GenBank/DDBJ databases">
        <title>Multicomponent nature underlies the extraordinary mechanical properties of spider dragline silk.</title>
        <authorList>
            <person name="Kono N."/>
            <person name="Nakamura H."/>
            <person name="Mori M."/>
            <person name="Yoshida Y."/>
            <person name="Ohtoshi R."/>
            <person name="Malay A.D."/>
            <person name="Moran D.A.P."/>
            <person name="Tomita M."/>
            <person name="Numata K."/>
            <person name="Arakawa K."/>
        </authorList>
    </citation>
    <scope>NUCLEOTIDE SEQUENCE</scope>
</reference>
<dbReference type="AlphaFoldDB" id="A0A8X6MZQ8"/>
<protein>
    <submittedName>
        <fullName evidence="1">Uncharacterized protein</fullName>
    </submittedName>
</protein>
<name>A0A8X6MZQ8_NEPPI</name>
<proteinExistence type="predicted"/>
<comment type="caution">
    <text evidence="1">The sequence shown here is derived from an EMBL/GenBank/DDBJ whole genome shotgun (WGS) entry which is preliminary data.</text>
</comment>
<dbReference type="Proteomes" id="UP000887013">
    <property type="component" value="Unassembled WGS sequence"/>
</dbReference>
<evidence type="ECO:0000313" key="1">
    <source>
        <dbReference type="EMBL" id="GFS86642.1"/>
    </source>
</evidence>
<organism evidence="1 2">
    <name type="scientific">Nephila pilipes</name>
    <name type="common">Giant wood spider</name>
    <name type="synonym">Nephila maculata</name>
    <dbReference type="NCBI Taxonomy" id="299642"/>
    <lineage>
        <taxon>Eukaryota</taxon>
        <taxon>Metazoa</taxon>
        <taxon>Ecdysozoa</taxon>
        <taxon>Arthropoda</taxon>
        <taxon>Chelicerata</taxon>
        <taxon>Arachnida</taxon>
        <taxon>Araneae</taxon>
        <taxon>Araneomorphae</taxon>
        <taxon>Entelegynae</taxon>
        <taxon>Araneoidea</taxon>
        <taxon>Nephilidae</taxon>
        <taxon>Nephila</taxon>
    </lineage>
</organism>
<evidence type="ECO:0000313" key="2">
    <source>
        <dbReference type="Proteomes" id="UP000887013"/>
    </source>
</evidence>
<keyword evidence="2" id="KW-1185">Reference proteome</keyword>
<dbReference type="EMBL" id="BMAW01052645">
    <property type="protein sequence ID" value="GFS86642.1"/>
    <property type="molecule type" value="Genomic_DNA"/>
</dbReference>
<gene>
    <name evidence="1" type="ORF">NPIL_159411</name>
</gene>
<accession>A0A8X6MZQ8</accession>
<sequence>MVNVPTDGNFGIQNKTQILRVPVHLKSQTIHDKFWLVTIKFSICSIEICRGFHRIKIQCVAFSKSLHIDKSLTLFSRLDMSAPDFQMTVSSANKPNSHLLEKISPIRHKDRVKRVVLKTEP</sequence>